<dbReference type="PANTHER" id="PTHR42803:SF1">
    <property type="entry name" value="BROAD-SPECIFICITY LINEAR ACYL-COA DEHYDROGENASE FADE5"/>
    <property type="match status" value="1"/>
</dbReference>
<evidence type="ECO:0000313" key="11">
    <source>
        <dbReference type="EMBL" id="MBC2959731.1"/>
    </source>
</evidence>
<keyword evidence="5 6" id="KW-0560">Oxidoreductase</keyword>
<organism evidence="11 12">
    <name type="scientific">Nocardioides deserti</name>
    <dbReference type="NCBI Taxonomy" id="1588644"/>
    <lineage>
        <taxon>Bacteria</taxon>
        <taxon>Bacillati</taxon>
        <taxon>Actinomycetota</taxon>
        <taxon>Actinomycetes</taxon>
        <taxon>Propionibacteriales</taxon>
        <taxon>Nocardioidaceae</taxon>
        <taxon>Nocardioides</taxon>
    </lineage>
</organism>
<dbReference type="Pfam" id="PF00441">
    <property type="entry name" value="Acyl-CoA_dh_1"/>
    <property type="match status" value="1"/>
</dbReference>
<feature type="region of interest" description="Disordered" evidence="7">
    <location>
        <begin position="56"/>
        <end position="75"/>
    </location>
</feature>
<evidence type="ECO:0000259" key="8">
    <source>
        <dbReference type="Pfam" id="PF00441"/>
    </source>
</evidence>
<gene>
    <name evidence="11" type="ORF">H7344_05410</name>
</gene>
<evidence type="ECO:0000256" key="2">
    <source>
        <dbReference type="ARBA" id="ARBA00009347"/>
    </source>
</evidence>
<evidence type="ECO:0000256" key="3">
    <source>
        <dbReference type="ARBA" id="ARBA00022630"/>
    </source>
</evidence>
<dbReference type="Gene3D" id="2.40.110.20">
    <property type="match status" value="1"/>
</dbReference>
<evidence type="ECO:0000259" key="9">
    <source>
        <dbReference type="Pfam" id="PF02770"/>
    </source>
</evidence>
<dbReference type="InterPro" id="IPR052166">
    <property type="entry name" value="Diverse_Acyl-CoA_DH"/>
</dbReference>
<dbReference type="RefSeq" id="WP_186344969.1">
    <property type="nucleotide sequence ID" value="NZ_BMMR01000002.1"/>
</dbReference>
<evidence type="ECO:0000256" key="1">
    <source>
        <dbReference type="ARBA" id="ARBA00001974"/>
    </source>
</evidence>
<keyword evidence="12" id="KW-1185">Reference proteome</keyword>
<evidence type="ECO:0000256" key="7">
    <source>
        <dbReference type="SAM" id="MobiDB-lite"/>
    </source>
</evidence>
<dbReference type="InterPro" id="IPR036250">
    <property type="entry name" value="AcylCo_DH-like_C"/>
</dbReference>
<dbReference type="Pfam" id="PF12806">
    <property type="entry name" value="Acyl-CoA_dh_C"/>
    <property type="match status" value="1"/>
</dbReference>
<dbReference type="PANTHER" id="PTHR42803">
    <property type="entry name" value="ACYL-COA DEHYDROGENASE"/>
    <property type="match status" value="1"/>
</dbReference>
<comment type="caution">
    <text evidence="11">The sequence shown here is derived from an EMBL/GenBank/DDBJ whole genome shotgun (WGS) entry which is preliminary data.</text>
</comment>
<dbReference type="EMBL" id="JACMYC010000002">
    <property type="protein sequence ID" value="MBC2959731.1"/>
    <property type="molecule type" value="Genomic_DNA"/>
</dbReference>
<keyword evidence="3 6" id="KW-0285">Flavoprotein</keyword>
<dbReference type="SUPFAM" id="SSF47203">
    <property type="entry name" value="Acyl-CoA dehydrogenase C-terminal domain-like"/>
    <property type="match status" value="1"/>
</dbReference>
<dbReference type="InterPro" id="IPR009100">
    <property type="entry name" value="AcylCoA_DH/oxidase_NM_dom_sf"/>
</dbReference>
<comment type="similarity">
    <text evidence="2 6">Belongs to the acyl-CoA dehydrogenase family.</text>
</comment>
<sequence length="628" mass="68414">MSHYKSNLRDIEFNLFEVLGRDEVLGTGPFAEVDSETARAILAEVDRLSREDLAASFEDSDRNPPVFDPATHTAPVPESFQKSYQAWMDSEYWRLQIGEELGGTPAPSSLVWAIGEMVLGANAPVWMYAAGPSFADIVHRNGNDRDKKIATHMIERQWGATMVLTEPDAGSDVGAGRTKATPNDDGTWNIEGVKRFITSGEHDMSENIMHLTLARPVGVEGAGGPGTKGLSLFLVPKHHFDVETGELTGERNGVYVTNVEHKMGIKVSNTCEVTFGDTSVGGGEPARGWLLGEVHDGIAQMFQVIENARMLVGTKAIATLSTGYLNALDYAKSRVQGADLTQASDKTAPRVTITHHPDVRRSLMVQKSFAEAMRSLVLYTASWQDKVQLAQHNGAMDTDETKLAEAVNDLLLPIVKGYGSERSWVLLGTESLQTFGGSGFLQEYPIEQYVRDAKIDTLYEGTTAIQGQDFFFRKIVKDQGRALGHIAGEIQKFIDSEAGNGRLKNERQLLATALDDANAMVGHLINDLMSAQDELRNIYKVGLNTTRLLMALGDVVCGWLLLRQAEVALEKLGGTDAGLPGGKDQAFYEGKVAAAQFFAATNLPRISAERAIAEATDLSLMDLDESAF</sequence>
<feature type="domain" description="Acetyl-CoA dehydrogenase-like C-terminal" evidence="10">
    <location>
        <begin position="487"/>
        <end position="624"/>
    </location>
</feature>
<dbReference type="InterPro" id="IPR025878">
    <property type="entry name" value="Acyl-CoA_dh-like_C_dom"/>
</dbReference>
<evidence type="ECO:0000256" key="6">
    <source>
        <dbReference type="RuleBase" id="RU362125"/>
    </source>
</evidence>
<accession>A0ABR6U5M3</accession>
<evidence type="ECO:0000256" key="5">
    <source>
        <dbReference type="ARBA" id="ARBA00023002"/>
    </source>
</evidence>
<evidence type="ECO:0000256" key="4">
    <source>
        <dbReference type="ARBA" id="ARBA00022827"/>
    </source>
</evidence>
<evidence type="ECO:0000259" key="10">
    <source>
        <dbReference type="Pfam" id="PF12806"/>
    </source>
</evidence>
<name>A0ABR6U5M3_9ACTN</name>
<evidence type="ECO:0000313" key="12">
    <source>
        <dbReference type="Proteomes" id="UP000604001"/>
    </source>
</evidence>
<dbReference type="InterPro" id="IPR009075">
    <property type="entry name" value="AcylCo_DH/oxidase_C"/>
</dbReference>
<dbReference type="SUPFAM" id="SSF56645">
    <property type="entry name" value="Acyl-CoA dehydrogenase NM domain-like"/>
    <property type="match status" value="1"/>
</dbReference>
<reference evidence="11 12" key="1">
    <citation type="submission" date="2020-08" db="EMBL/GenBank/DDBJ databases">
        <title>novel species in genus Nocardioides.</title>
        <authorList>
            <person name="Zhang G."/>
        </authorList>
    </citation>
    <scope>NUCLEOTIDE SEQUENCE [LARGE SCALE GENOMIC DNA]</scope>
    <source>
        <strain evidence="11 12">SC8A-24</strain>
    </source>
</reference>
<keyword evidence="4 6" id="KW-0274">FAD</keyword>
<dbReference type="Gene3D" id="1.20.140.10">
    <property type="entry name" value="Butyryl-CoA Dehydrogenase, subunit A, domain 3"/>
    <property type="match status" value="1"/>
</dbReference>
<feature type="domain" description="Acyl-CoA oxidase/dehydrogenase middle" evidence="9">
    <location>
        <begin position="162"/>
        <end position="277"/>
    </location>
</feature>
<dbReference type="Proteomes" id="UP000604001">
    <property type="component" value="Unassembled WGS sequence"/>
</dbReference>
<dbReference type="Pfam" id="PF02770">
    <property type="entry name" value="Acyl-CoA_dh_M"/>
    <property type="match status" value="1"/>
</dbReference>
<proteinExistence type="inferred from homology"/>
<comment type="cofactor">
    <cofactor evidence="1 6">
        <name>FAD</name>
        <dbReference type="ChEBI" id="CHEBI:57692"/>
    </cofactor>
</comment>
<protein>
    <submittedName>
        <fullName evidence="11">Acyl-CoA dehydrogenase</fullName>
    </submittedName>
</protein>
<dbReference type="InterPro" id="IPR006091">
    <property type="entry name" value="Acyl-CoA_Oxase/DH_mid-dom"/>
</dbReference>
<feature type="domain" description="Acyl-CoA dehydrogenase/oxidase C-terminal" evidence="8">
    <location>
        <begin position="296"/>
        <end position="467"/>
    </location>
</feature>